<evidence type="ECO:0000256" key="4">
    <source>
        <dbReference type="ARBA" id="ARBA00022490"/>
    </source>
</evidence>
<dbReference type="NCBIfam" id="NF002872">
    <property type="entry name" value="PRK03202.1"/>
    <property type="match status" value="1"/>
</dbReference>
<dbReference type="GO" id="GO:0016208">
    <property type="term" value="F:AMP binding"/>
    <property type="evidence" value="ECO:0007669"/>
    <property type="project" value="TreeGrafter"/>
</dbReference>
<reference evidence="16" key="1">
    <citation type="journal article" date="2023" name="Comput. Struct. Biotechnol. J.">
        <title>Discovery of a novel marine Bacteroidetes with a rich repertoire of carbohydrate-active enzymes.</title>
        <authorList>
            <person name="Chen B."/>
            <person name="Liu G."/>
            <person name="Chen Q."/>
            <person name="Wang H."/>
            <person name="Liu L."/>
            <person name="Tang K."/>
        </authorList>
    </citation>
    <scope>NUCLEOTIDE SEQUENCE</scope>
    <source>
        <strain evidence="16">TK19036</strain>
    </source>
</reference>
<dbReference type="GO" id="GO:0030388">
    <property type="term" value="P:fructose 1,6-bisphosphate metabolic process"/>
    <property type="evidence" value="ECO:0007669"/>
    <property type="project" value="TreeGrafter"/>
</dbReference>
<feature type="binding site" description="in other chain" evidence="14">
    <location>
        <begin position="170"/>
        <end position="172"/>
    </location>
    <ligand>
        <name>substrate</name>
        <note>ligand shared between dimeric partners</note>
    </ligand>
</feature>
<comment type="subcellular location">
    <subcellularLocation>
        <location evidence="2 14">Cytoplasm</location>
    </subcellularLocation>
</comment>
<comment type="activity regulation">
    <text evidence="14">Allosterically activated by ADP and other diphosphonucleosides, and allosterically inhibited by phosphoenolpyruvate.</text>
</comment>
<gene>
    <name evidence="14 16" type="primary">pfkA</name>
    <name evidence="16" type="ORF">K4G66_28685</name>
</gene>
<dbReference type="PANTHER" id="PTHR13697">
    <property type="entry name" value="PHOSPHOFRUCTOKINASE"/>
    <property type="match status" value="1"/>
</dbReference>
<dbReference type="GO" id="GO:0070095">
    <property type="term" value="F:fructose-6-phosphate binding"/>
    <property type="evidence" value="ECO:0007669"/>
    <property type="project" value="TreeGrafter"/>
</dbReference>
<evidence type="ECO:0000256" key="11">
    <source>
        <dbReference type="ARBA" id="ARBA00022842"/>
    </source>
</evidence>
<dbReference type="Gene3D" id="3.40.50.450">
    <property type="match status" value="1"/>
</dbReference>
<evidence type="ECO:0000256" key="14">
    <source>
        <dbReference type="HAMAP-Rule" id="MF_00339"/>
    </source>
</evidence>
<dbReference type="SUPFAM" id="SSF53784">
    <property type="entry name" value="Phosphofructokinase"/>
    <property type="match status" value="1"/>
</dbReference>
<evidence type="ECO:0000256" key="6">
    <source>
        <dbReference type="ARBA" id="ARBA00022679"/>
    </source>
</evidence>
<dbReference type="NCBIfam" id="TIGR02482">
    <property type="entry name" value="PFKA_ATP"/>
    <property type="match status" value="1"/>
</dbReference>
<dbReference type="PIRSF" id="PIRSF000532">
    <property type="entry name" value="ATP_PFK_prok"/>
    <property type="match status" value="1"/>
</dbReference>
<keyword evidence="12 14" id="KW-0324">Glycolysis</keyword>
<dbReference type="InterPro" id="IPR015912">
    <property type="entry name" value="Phosphofructokinase_CS"/>
</dbReference>
<feature type="binding site" evidence="14">
    <location>
        <position position="247"/>
    </location>
    <ligand>
        <name>substrate</name>
        <note>ligand shared between dimeric partners</note>
    </ligand>
</feature>
<dbReference type="InterPro" id="IPR022953">
    <property type="entry name" value="ATP_PFK"/>
</dbReference>
<feature type="binding site" description="in other chain" evidence="14">
    <location>
        <position position="155"/>
    </location>
    <ligand>
        <name>ADP</name>
        <dbReference type="ChEBI" id="CHEBI:456216"/>
        <note>allosteric activator; ligand shared between dimeric partners</note>
    </ligand>
</feature>
<evidence type="ECO:0000313" key="16">
    <source>
        <dbReference type="EMBL" id="WKN36341.1"/>
    </source>
</evidence>
<dbReference type="FunFam" id="3.40.50.460:FF:000002">
    <property type="entry name" value="ATP-dependent 6-phosphofructokinase"/>
    <property type="match status" value="1"/>
</dbReference>
<dbReference type="InterPro" id="IPR000023">
    <property type="entry name" value="Phosphofructokinase_dom"/>
</dbReference>
<organism evidence="16">
    <name type="scientific">Roseihalotalea indica</name>
    <dbReference type="NCBI Taxonomy" id="2867963"/>
    <lineage>
        <taxon>Bacteria</taxon>
        <taxon>Pseudomonadati</taxon>
        <taxon>Bacteroidota</taxon>
        <taxon>Cytophagia</taxon>
        <taxon>Cytophagales</taxon>
        <taxon>Catalimonadaceae</taxon>
        <taxon>Roseihalotalea</taxon>
    </lineage>
</organism>
<evidence type="ECO:0000256" key="5">
    <source>
        <dbReference type="ARBA" id="ARBA00022533"/>
    </source>
</evidence>
<protein>
    <recommendedName>
        <fullName evidence="14">ATP-dependent 6-phosphofructokinase</fullName>
        <shortName evidence="14">ATP-PFK</shortName>
        <shortName evidence="14">Phosphofructokinase</shortName>
        <ecNumber evidence="14">2.7.1.11</ecNumber>
    </recommendedName>
    <alternativeName>
        <fullName evidence="14">Phosphohexokinase</fullName>
    </alternativeName>
</protein>
<evidence type="ECO:0000256" key="7">
    <source>
        <dbReference type="ARBA" id="ARBA00022723"/>
    </source>
</evidence>
<feature type="binding site" evidence="14">
    <location>
        <position position="163"/>
    </location>
    <ligand>
        <name>substrate</name>
        <note>ligand shared between dimeric partners</note>
    </ligand>
</feature>
<feature type="binding site" evidence="14">
    <location>
        <position position="11"/>
    </location>
    <ligand>
        <name>ATP</name>
        <dbReference type="ChEBI" id="CHEBI:30616"/>
    </ligand>
</feature>
<evidence type="ECO:0000256" key="9">
    <source>
        <dbReference type="ARBA" id="ARBA00022777"/>
    </source>
</evidence>
<feature type="binding site" evidence="14">
    <location>
        <position position="103"/>
    </location>
    <ligand>
        <name>Mg(2+)</name>
        <dbReference type="ChEBI" id="CHEBI:18420"/>
        <note>catalytic</note>
    </ligand>
</feature>
<feature type="active site" description="Proton acceptor" evidence="14">
    <location>
        <position position="128"/>
    </location>
</feature>
<evidence type="ECO:0000256" key="12">
    <source>
        <dbReference type="ARBA" id="ARBA00023152"/>
    </source>
</evidence>
<dbReference type="GO" id="GO:0061621">
    <property type="term" value="P:canonical glycolysis"/>
    <property type="evidence" value="ECO:0007669"/>
    <property type="project" value="TreeGrafter"/>
</dbReference>
<dbReference type="PROSITE" id="PS00433">
    <property type="entry name" value="PHOSPHOFRUCTOKINASE"/>
    <property type="match status" value="1"/>
</dbReference>
<dbReference type="InterPro" id="IPR012828">
    <property type="entry name" value="PFKA_ATP_prok"/>
</dbReference>
<feature type="binding site" evidence="14">
    <location>
        <begin position="72"/>
        <end position="73"/>
    </location>
    <ligand>
        <name>ATP</name>
        <dbReference type="ChEBI" id="CHEBI:30616"/>
    </ligand>
</feature>
<keyword evidence="5 14" id="KW-0021">Allosteric enzyme</keyword>
<comment type="subunit">
    <text evidence="14">Homotetramer.</text>
</comment>
<sequence>MKKIAVLTSGGDAPGMNACIRAVIRGAIYHGVEAYGIKYGYNGLIEGDIYKMKSYSVSNIIQRGGTILKSARSQEFRTPEGRKKAFYQLQRRGIEGLIVIGGDGTFTGANIFCQEYGVPVVGAPGTIDNDLYGTDYTIGFDTAVNTALNAIDNIRDTANSHDRIFFIEVMGRDSGYIAIQSGIGGGAELIMVPETSTSIEDVIHTLGQGRNHEKTSSIVVVAEGDEAGGAIEVAAKVKERLEGKDFKVSILGHIQRGGAPTAMDRILASRLGLAAVEGLLSGKKSMMAGVINNRIVFTEFKECINTSKPLEQDMLRMVKILSI</sequence>
<feature type="binding site" description="in other chain" evidence="14">
    <location>
        <position position="223"/>
    </location>
    <ligand>
        <name>substrate</name>
        <note>ligand shared between dimeric partners</note>
    </ligand>
</feature>
<evidence type="ECO:0000259" key="15">
    <source>
        <dbReference type="Pfam" id="PF00365"/>
    </source>
</evidence>
<evidence type="ECO:0000256" key="10">
    <source>
        <dbReference type="ARBA" id="ARBA00022840"/>
    </source>
</evidence>
<keyword evidence="7 14" id="KW-0479">Metal-binding</keyword>
<dbReference type="HAMAP" id="MF_00339">
    <property type="entry name" value="Phosphofructokinase_I_B1"/>
    <property type="match status" value="1"/>
</dbReference>
<evidence type="ECO:0000256" key="1">
    <source>
        <dbReference type="ARBA" id="ARBA00001946"/>
    </source>
</evidence>
<comment type="function">
    <text evidence="14">Catalyzes the phosphorylation of D-fructose 6-phosphate to fructose 1,6-bisphosphate by ATP, the first committing step of glycolysis.</text>
</comment>
<dbReference type="Gene3D" id="3.40.50.460">
    <property type="entry name" value="Phosphofructokinase domain"/>
    <property type="match status" value="1"/>
</dbReference>
<evidence type="ECO:0000256" key="3">
    <source>
        <dbReference type="ARBA" id="ARBA00004679"/>
    </source>
</evidence>
<evidence type="ECO:0000256" key="2">
    <source>
        <dbReference type="ARBA" id="ARBA00004496"/>
    </source>
</evidence>
<reference evidence="16" key="2">
    <citation type="journal article" date="2024" name="Antonie Van Leeuwenhoek">
        <title>Roseihalotalea indica gen. nov., sp. nov., a halophilic Bacteroidetes from mesopelagic Southwest Indian Ocean with higher carbohydrate metabolic potential.</title>
        <authorList>
            <person name="Chen B."/>
            <person name="Zhang M."/>
            <person name="Lin D."/>
            <person name="Ye J."/>
            <person name="Tang K."/>
        </authorList>
    </citation>
    <scope>NUCLEOTIDE SEQUENCE</scope>
    <source>
        <strain evidence="16">TK19036</strain>
    </source>
</reference>
<dbReference type="GO" id="GO:0006002">
    <property type="term" value="P:fructose 6-phosphate metabolic process"/>
    <property type="evidence" value="ECO:0007669"/>
    <property type="project" value="UniProtKB-UniRule"/>
</dbReference>
<keyword evidence="8 14" id="KW-0547">Nucleotide-binding</keyword>
<dbReference type="GO" id="GO:0042802">
    <property type="term" value="F:identical protein binding"/>
    <property type="evidence" value="ECO:0007669"/>
    <property type="project" value="TreeGrafter"/>
</dbReference>
<feature type="binding site" description="in other chain" evidence="14">
    <location>
        <begin position="214"/>
        <end position="216"/>
    </location>
    <ligand>
        <name>ADP</name>
        <dbReference type="ChEBI" id="CHEBI:456216"/>
        <note>allosteric activator; ligand shared between dimeric partners</note>
    </ligand>
</feature>
<comment type="similarity">
    <text evidence="14">Belongs to the phosphofructokinase type A (PFKA) family. ATP-dependent PFK group I subfamily. Prokaryotic clade 'B1' sub-subfamily.</text>
</comment>
<evidence type="ECO:0000256" key="8">
    <source>
        <dbReference type="ARBA" id="ARBA00022741"/>
    </source>
</evidence>
<dbReference type="GO" id="GO:0005945">
    <property type="term" value="C:6-phosphofructokinase complex"/>
    <property type="evidence" value="ECO:0007669"/>
    <property type="project" value="TreeGrafter"/>
</dbReference>
<comment type="catalytic activity">
    <reaction evidence="13 14">
        <text>beta-D-fructose 6-phosphate + ATP = beta-D-fructose 1,6-bisphosphate + ADP + H(+)</text>
        <dbReference type="Rhea" id="RHEA:16109"/>
        <dbReference type="ChEBI" id="CHEBI:15378"/>
        <dbReference type="ChEBI" id="CHEBI:30616"/>
        <dbReference type="ChEBI" id="CHEBI:32966"/>
        <dbReference type="ChEBI" id="CHEBI:57634"/>
        <dbReference type="ChEBI" id="CHEBI:456216"/>
        <dbReference type="EC" id="2.7.1.11"/>
    </reaction>
</comment>
<keyword evidence="4 14" id="KW-0963">Cytoplasm</keyword>
<feature type="binding site" description="in other chain" evidence="14">
    <location>
        <begin position="126"/>
        <end position="128"/>
    </location>
    <ligand>
        <name>substrate</name>
        <note>ligand shared between dimeric partners</note>
    </ligand>
</feature>
<evidence type="ECO:0000256" key="13">
    <source>
        <dbReference type="ARBA" id="ARBA00048070"/>
    </source>
</evidence>
<dbReference type="InterPro" id="IPR012003">
    <property type="entry name" value="ATP_PFK_prok-type"/>
</dbReference>
<dbReference type="GO" id="GO:0046872">
    <property type="term" value="F:metal ion binding"/>
    <property type="evidence" value="ECO:0007669"/>
    <property type="project" value="UniProtKB-KW"/>
</dbReference>
<dbReference type="Pfam" id="PF00365">
    <property type="entry name" value="PFK"/>
    <property type="match status" value="1"/>
</dbReference>
<dbReference type="GO" id="GO:0005524">
    <property type="term" value="F:ATP binding"/>
    <property type="evidence" value="ECO:0007669"/>
    <property type="project" value="UniProtKB-UniRule"/>
</dbReference>
<feature type="binding site" description="in other chain" evidence="14">
    <location>
        <begin position="186"/>
        <end position="188"/>
    </location>
    <ligand>
        <name>ADP</name>
        <dbReference type="ChEBI" id="CHEBI:456216"/>
        <note>allosteric activator; ligand shared between dimeric partners</note>
    </ligand>
</feature>
<dbReference type="FunFam" id="3.40.50.450:FF:000001">
    <property type="entry name" value="ATP-dependent 6-phosphofructokinase"/>
    <property type="match status" value="1"/>
</dbReference>
<accession>A0AA49JDT8</accession>
<comment type="pathway">
    <text evidence="3 14">Carbohydrate degradation; glycolysis; D-glyceraldehyde 3-phosphate and glycerone phosphate from D-glucose: step 3/4.</text>
</comment>
<comment type="caution">
    <text evidence="14">Lacks conserved residue(s) required for the propagation of feature annotation.</text>
</comment>
<keyword evidence="9 14" id="KW-0418">Kinase</keyword>
<dbReference type="GO" id="GO:0048029">
    <property type="term" value="F:monosaccharide binding"/>
    <property type="evidence" value="ECO:0007669"/>
    <property type="project" value="TreeGrafter"/>
</dbReference>
<keyword evidence="11 14" id="KW-0460">Magnesium</keyword>
<feature type="binding site" evidence="14">
    <location>
        <begin position="102"/>
        <end position="105"/>
    </location>
    <ligand>
        <name>ATP</name>
        <dbReference type="ChEBI" id="CHEBI:30616"/>
    </ligand>
</feature>
<keyword evidence="10 14" id="KW-0067">ATP-binding</keyword>
<dbReference type="PRINTS" id="PR00476">
    <property type="entry name" value="PHFRCTKINASE"/>
</dbReference>
<comment type="cofactor">
    <cofactor evidence="1 14">
        <name>Mg(2+)</name>
        <dbReference type="ChEBI" id="CHEBI:18420"/>
    </cofactor>
</comment>
<dbReference type="GO" id="GO:0003872">
    <property type="term" value="F:6-phosphofructokinase activity"/>
    <property type="evidence" value="ECO:0007669"/>
    <property type="project" value="UniProtKB-UniRule"/>
</dbReference>
<dbReference type="EC" id="2.7.1.11" evidence="14"/>
<feature type="binding site" evidence="14">
    <location>
        <begin position="21"/>
        <end position="25"/>
    </location>
    <ligand>
        <name>ADP</name>
        <dbReference type="ChEBI" id="CHEBI:456216"/>
        <note>allosteric activator; ligand shared between dimeric partners</note>
    </ligand>
</feature>
<dbReference type="InterPro" id="IPR035966">
    <property type="entry name" value="PKF_sf"/>
</dbReference>
<dbReference type="AlphaFoldDB" id="A0AA49JDT8"/>
<dbReference type="PANTHER" id="PTHR13697:SF4">
    <property type="entry name" value="ATP-DEPENDENT 6-PHOSPHOFRUCTOKINASE"/>
    <property type="match status" value="1"/>
</dbReference>
<keyword evidence="6 14" id="KW-0808">Transferase</keyword>
<feature type="binding site" description="in other chain" evidence="14">
    <location>
        <begin position="253"/>
        <end position="256"/>
    </location>
    <ligand>
        <name>substrate</name>
        <note>ligand shared between dimeric partners</note>
    </ligand>
</feature>
<dbReference type="EMBL" id="CP120682">
    <property type="protein sequence ID" value="WKN36341.1"/>
    <property type="molecule type" value="Genomic_DNA"/>
</dbReference>
<feature type="domain" description="Phosphofructokinase" evidence="15">
    <location>
        <begin position="3"/>
        <end position="278"/>
    </location>
</feature>
<proteinExistence type="inferred from homology"/>
<name>A0AA49JDT8_9BACT</name>